<reference evidence="2" key="1">
    <citation type="submission" date="2020-09" db="EMBL/GenBank/DDBJ databases">
        <title>Genome-Enabled Discovery of Anthraquinone Biosynthesis in Senna tora.</title>
        <authorList>
            <person name="Kang S.-H."/>
            <person name="Pandey R.P."/>
            <person name="Lee C.-M."/>
            <person name="Sim J.-S."/>
            <person name="Jeong J.-T."/>
            <person name="Choi B.-S."/>
            <person name="Jung M."/>
            <person name="Ginzburg D."/>
            <person name="Zhao K."/>
            <person name="Won S.Y."/>
            <person name="Oh T.-J."/>
            <person name="Yu Y."/>
            <person name="Kim N.-H."/>
            <person name="Lee O.R."/>
            <person name="Lee T.-H."/>
            <person name="Bashyal P."/>
            <person name="Kim T.-S."/>
            <person name="Lee W.-H."/>
            <person name="Kawkins C."/>
            <person name="Kim C.-K."/>
            <person name="Kim J.S."/>
            <person name="Ahn B.O."/>
            <person name="Rhee S.Y."/>
            <person name="Sohng J.K."/>
        </authorList>
    </citation>
    <scope>NUCLEOTIDE SEQUENCE</scope>
    <source>
        <tissue evidence="2">Leaf</tissue>
    </source>
</reference>
<feature type="region of interest" description="Disordered" evidence="1">
    <location>
        <begin position="1"/>
        <end position="21"/>
    </location>
</feature>
<keyword evidence="3" id="KW-1185">Reference proteome</keyword>
<sequence>MHDGGGQKFSGETEEVVEGEGVFERREVTALSKNGRGHALALVGPRHGDRTCTLWRVAMPSKPAVAATRITLMHDCLTSSSHGLFRVRGLFGALQMRL</sequence>
<dbReference type="EMBL" id="JAAIUW010000011">
    <property type="protein sequence ID" value="KAF7808525.1"/>
    <property type="molecule type" value="Genomic_DNA"/>
</dbReference>
<protein>
    <submittedName>
        <fullName evidence="2">Uncharacterized protein</fullName>
    </submittedName>
</protein>
<dbReference type="AlphaFoldDB" id="A0A834SQ07"/>
<gene>
    <name evidence="2" type="ORF">G2W53_035268</name>
</gene>
<name>A0A834SQ07_9FABA</name>
<evidence type="ECO:0000313" key="2">
    <source>
        <dbReference type="EMBL" id="KAF7808525.1"/>
    </source>
</evidence>
<accession>A0A834SQ07</accession>
<organism evidence="2 3">
    <name type="scientific">Senna tora</name>
    <dbReference type="NCBI Taxonomy" id="362788"/>
    <lineage>
        <taxon>Eukaryota</taxon>
        <taxon>Viridiplantae</taxon>
        <taxon>Streptophyta</taxon>
        <taxon>Embryophyta</taxon>
        <taxon>Tracheophyta</taxon>
        <taxon>Spermatophyta</taxon>
        <taxon>Magnoliopsida</taxon>
        <taxon>eudicotyledons</taxon>
        <taxon>Gunneridae</taxon>
        <taxon>Pentapetalae</taxon>
        <taxon>rosids</taxon>
        <taxon>fabids</taxon>
        <taxon>Fabales</taxon>
        <taxon>Fabaceae</taxon>
        <taxon>Caesalpinioideae</taxon>
        <taxon>Cassia clade</taxon>
        <taxon>Senna</taxon>
    </lineage>
</organism>
<evidence type="ECO:0000313" key="3">
    <source>
        <dbReference type="Proteomes" id="UP000634136"/>
    </source>
</evidence>
<comment type="caution">
    <text evidence="2">The sequence shown here is derived from an EMBL/GenBank/DDBJ whole genome shotgun (WGS) entry which is preliminary data.</text>
</comment>
<evidence type="ECO:0000256" key="1">
    <source>
        <dbReference type="SAM" id="MobiDB-lite"/>
    </source>
</evidence>
<dbReference type="Proteomes" id="UP000634136">
    <property type="component" value="Unassembled WGS sequence"/>
</dbReference>
<proteinExistence type="predicted"/>